<dbReference type="InterPro" id="IPR044713">
    <property type="entry name" value="DNJA1/2-like"/>
</dbReference>
<dbReference type="CDD" id="cd10747">
    <property type="entry name" value="DnaJ_C"/>
    <property type="match status" value="1"/>
</dbReference>
<gene>
    <name evidence="9" type="ORF">AMORRO_LOCUS14376</name>
</gene>
<dbReference type="PROSITE" id="PS50076">
    <property type="entry name" value="DNAJ_2"/>
    <property type="match status" value="1"/>
</dbReference>
<keyword evidence="3 5" id="KW-0863">Zinc-finger</keyword>
<feature type="region of interest" description="Disordered" evidence="6">
    <location>
        <begin position="367"/>
        <end position="394"/>
    </location>
</feature>
<dbReference type="FunFam" id="2.60.260.20:FF:000068">
    <property type="entry name" value="Chaperone protein dnaJ 3"/>
    <property type="match status" value="1"/>
</dbReference>
<dbReference type="GO" id="GO:0005524">
    <property type="term" value="F:ATP binding"/>
    <property type="evidence" value="ECO:0007669"/>
    <property type="project" value="InterPro"/>
</dbReference>
<dbReference type="CDD" id="cd06257">
    <property type="entry name" value="DnaJ"/>
    <property type="match status" value="1"/>
</dbReference>
<dbReference type="InterPro" id="IPR012724">
    <property type="entry name" value="DnaJ"/>
</dbReference>
<dbReference type="InterPro" id="IPR001623">
    <property type="entry name" value="DnaJ_domain"/>
</dbReference>
<organism evidence="9 10">
    <name type="scientific">Acaulospora morrowiae</name>
    <dbReference type="NCBI Taxonomy" id="94023"/>
    <lineage>
        <taxon>Eukaryota</taxon>
        <taxon>Fungi</taxon>
        <taxon>Fungi incertae sedis</taxon>
        <taxon>Mucoromycota</taxon>
        <taxon>Glomeromycotina</taxon>
        <taxon>Glomeromycetes</taxon>
        <taxon>Diversisporales</taxon>
        <taxon>Acaulosporaceae</taxon>
        <taxon>Acaulospora</taxon>
    </lineage>
</organism>
<evidence type="ECO:0000256" key="1">
    <source>
        <dbReference type="ARBA" id="ARBA00022723"/>
    </source>
</evidence>
<feature type="compositionally biased region" description="Polar residues" evidence="6">
    <location>
        <begin position="367"/>
        <end position="377"/>
    </location>
</feature>
<dbReference type="Pfam" id="PF00684">
    <property type="entry name" value="DnaJ_CXXCXGXG"/>
    <property type="match status" value="1"/>
</dbReference>
<dbReference type="FunFam" id="2.10.230.10:FF:000001">
    <property type="entry name" value="DnaJ subfamily A member 2"/>
    <property type="match status" value="1"/>
</dbReference>
<feature type="zinc finger region" description="CR-type" evidence="5">
    <location>
        <begin position="129"/>
        <end position="212"/>
    </location>
</feature>
<name>A0A9N9IGC6_9GLOM</name>
<dbReference type="AlphaFoldDB" id="A0A9N9IGC6"/>
<evidence type="ECO:0000313" key="9">
    <source>
        <dbReference type="EMBL" id="CAG8736026.1"/>
    </source>
</evidence>
<evidence type="ECO:0000256" key="2">
    <source>
        <dbReference type="ARBA" id="ARBA00022737"/>
    </source>
</evidence>
<evidence type="ECO:0000259" key="7">
    <source>
        <dbReference type="PROSITE" id="PS50076"/>
    </source>
</evidence>
<dbReference type="SUPFAM" id="SSF57938">
    <property type="entry name" value="DnaJ/Hsp40 cysteine-rich domain"/>
    <property type="match status" value="1"/>
</dbReference>
<comment type="caution">
    <text evidence="9">The sequence shown here is derived from an EMBL/GenBank/DDBJ whole genome shotgun (WGS) entry which is preliminary data.</text>
</comment>
<dbReference type="InterPro" id="IPR008971">
    <property type="entry name" value="HSP40/DnaJ_pept-bd"/>
</dbReference>
<sequence>PNIMVKETKLYDILELKPDASESEIKKAYRKLALKYHPDKNPDTGEKFKEIAHAFEILSDNQKRDVYDRYGEEGLSGEGGMGGMSPEDLFASFFGGGGMFGNRSRSTGPRKGKNFKHSLKVSLEDFYNGKTTKLSLNKDIICKTCDGRGGKEGAVKKCTSCDGTGYKIHLRTLGPMVQQIQQACSDCHGAGEIIRDKDRCKTCNGKKVINERKVLEVHIEKGMKNGQAITFYGEADQAPGIEPGDVVIYLEEKQHDRFIRKGDDLVYTAKIDLVTSLAGGIFHIEHLDNRVLEVKIKAIPSQGMPSHRHHTFGTLYIKFDIEFPERNWTDDVSKLDLLKEILPSSIKNESPPIDQIEQVELSSLDSIQQQNVLNNNTQDDDEEGHGPNVQCAQQ</sequence>
<dbReference type="InterPro" id="IPR001305">
    <property type="entry name" value="HSP_DnaJ_Cys-rich_dom"/>
</dbReference>
<dbReference type="FunFam" id="1.10.287.110:FF:000048">
    <property type="entry name" value="DnaJ family protein"/>
    <property type="match status" value="1"/>
</dbReference>
<evidence type="ECO:0000256" key="4">
    <source>
        <dbReference type="ARBA" id="ARBA00022833"/>
    </source>
</evidence>
<dbReference type="HAMAP" id="MF_01152">
    <property type="entry name" value="DnaJ"/>
    <property type="match status" value="1"/>
</dbReference>
<dbReference type="GO" id="GO:0008270">
    <property type="term" value="F:zinc ion binding"/>
    <property type="evidence" value="ECO:0007669"/>
    <property type="project" value="UniProtKB-KW"/>
</dbReference>
<dbReference type="GO" id="GO:0030544">
    <property type="term" value="F:Hsp70 protein binding"/>
    <property type="evidence" value="ECO:0007669"/>
    <property type="project" value="InterPro"/>
</dbReference>
<dbReference type="InterPro" id="IPR036869">
    <property type="entry name" value="J_dom_sf"/>
</dbReference>
<keyword evidence="2" id="KW-0677">Repeat</keyword>
<dbReference type="InterPro" id="IPR036410">
    <property type="entry name" value="HSP_DnaJ_Cys-rich_dom_sf"/>
</dbReference>
<dbReference type="Gene3D" id="2.60.260.20">
    <property type="entry name" value="Urease metallochaperone UreE, N-terminal domain"/>
    <property type="match status" value="2"/>
</dbReference>
<keyword evidence="10" id="KW-1185">Reference proteome</keyword>
<dbReference type="Gene3D" id="2.10.230.10">
    <property type="entry name" value="Heat shock protein DnaJ, cysteine-rich domain"/>
    <property type="match status" value="1"/>
</dbReference>
<accession>A0A9N9IGC6</accession>
<dbReference type="GO" id="GO:0051082">
    <property type="term" value="F:unfolded protein binding"/>
    <property type="evidence" value="ECO:0007669"/>
    <property type="project" value="InterPro"/>
</dbReference>
<keyword evidence="4 5" id="KW-0862">Zinc</keyword>
<proteinExistence type="inferred from homology"/>
<dbReference type="Proteomes" id="UP000789342">
    <property type="component" value="Unassembled WGS sequence"/>
</dbReference>
<feature type="domain" description="CR-type" evidence="8">
    <location>
        <begin position="129"/>
        <end position="212"/>
    </location>
</feature>
<keyword evidence="1 5" id="KW-0479">Metal-binding</keyword>
<dbReference type="PROSITE" id="PS51188">
    <property type="entry name" value="ZF_CR"/>
    <property type="match status" value="1"/>
</dbReference>
<evidence type="ECO:0000256" key="3">
    <source>
        <dbReference type="ARBA" id="ARBA00022771"/>
    </source>
</evidence>
<protein>
    <submittedName>
        <fullName evidence="9">8707_t:CDS:1</fullName>
    </submittedName>
</protein>
<dbReference type="Gene3D" id="1.10.287.110">
    <property type="entry name" value="DnaJ domain"/>
    <property type="match status" value="1"/>
</dbReference>
<reference evidence="9" key="1">
    <citation type="submission" date="2021-06" db="EMBL/GenBank/DDBJ databases">
        <authorList>
            <person name="Kallberg Y."/>
            <person name="Tangrot J."/>
            <person name="Rosling A."/>
        </authorList>
    </citation>
    <scope>NUCLEOTIDE SEQUENCE</scope>
    <source>
        <strain evidence="9">CL551</strain>
    </source>
</reference>
<dbReference type="InterPro" id="IPR018253">
    <property type="entry name" value="DnaJ_domain_CS"/>
</dbReference>
<dbReference type="Pfam" id="PF01556">
    <property type="entry name" value="DnaJ_C"/>
    <property type="match status" value="1"/>
</dbReference>
<evidence type="ECO:0000256" key="6">
    <source>
        <dbReference type="SAM" id="MobiDB-lite"/>
    </source>
</evidence>
<dbReference type="GO" id="GO:0009408">
    <property type="term" value="P:response to heat"/>
    <property type="evidence" value="ECO:0007669"/>
    <property type="project" value="InterPro"/>
</dbReference>
<dbReference type="OrthoDB" id="550424at2759"/>
<dbReference type="SUPFAM" id="SSF46565">
    <property type="entry name" value="Chaperone J-domain"/>
    <property type="match status" value="1"/>
</dbReference>
<dbReference type="PANTHER" id="PTHR43888">
    <property type="entry name" value="DNAJ-LIKE-2, ISOFORM A-RELATED"/>
    <property type="match status" value="1"/>
</dbReference>
<dbReference type="Pfam" id="PF00226">
    <property type="entry name" value="DnaJ"/>
    <property type="match status" value="1"/>
</dbReference>
<evidence type="ECO:0000259" key="8">
    <source>
        <dbReference type="PROSITE" id="PS51188"/>
    </source>
</evidence>
<feature type="domain" description="J" evidence="7">
    <location>
        <begin position="9"/>
        <end position="71"/>
    </location>
</feature>
<dbReference type="InterPro" id="IPR002939">
    <property type="entry name" value="DnaJ_C"/>
</dbReference>
<dbReference type="SUPFAM" id="SSF49493">
    <property type="entry name" value="HSP40/DnaJ peptide-binding domain"/>
    <property type="match status" value="2"/>
</dbReference>
<dbReference type="PROSITE" id="PS00636">
    <property type="entry name" value="DNAJ_1"/>
    <property type="match status" value="1"/>
</dbReference>
<dbReference type="EMBL" id="CAJVPV010028243">
    <property type="protein sequence ID" value="CAG8736026.1"/>
    <property type="molecule type" value="Genomic_DNA"/>
</dbReference>
<dbReference type="SMART" id="SM00271">
    <property type="entry name" value="DnaJ"/>
    <property type="match status" value="1"/>
</dbReference>
<dbReference type="PRINTS" id="PR00625">
    <property type="entry name" value="JDOMAIN"/>
</dbReference>
<dbReference type="GO" id="GO:0006457">
    <property type="term" value="P:protein folding"/>
    <property type="evidence" value="ECO:0007669"/>
    <property type="project" value="InterPro"/>
</dbReference>
<evidence type="ECO:0000313" key="10">
    <source>
        <dbReference type="Proteomes" id="UP000789342"/>
    </source>
</evidence>
<feature type="non-terminal residue" evidence="9">
    <location>
        <position position="394"/>
    </location>
</feature>
<evidence type="ECO:0000256" key="5">
    <source>
        <dbReference type="PROSITE-ProRule" id="PRU00546"/>
    </source>
</evidence>
<dbReference type="CDD" id="cd10719">
    <property type="entry name" value="DnaJ_zf"/>
    <property type="match status" value="1"/>
</dbReference>